<accession>A0A3P9QEU2</accession>
<evidence type="ECO:0000256" key="5">
    <source>
        <dbReference type="ARBA" id="ARBA00023136"/>
    </source>
</evidence>
<dbReference type="InterPro" id="IPR038213">
    <property type="entry name" value="IFI6/IFI27-like_sf"/>
</dbReference>
<dbReference type="Ensembl" id="ENSPRET00000032945.1">
    <property type="protein sequence ID" value="ENSPREP00000032579.1"/>
    <property type="gene ID" value="ENSPREG00000022077.1"/>
</dbReference>
<dbReference type="AlphaFoldDB" id="A0A3P9QEU2"/>
<feature type="transmembrane region" description="Helical" evidence="6">
    <location>
        <begin position="20"/>
        <end position="42"/>
    </location>
</feature>
<dbReference type="Bgee" id="ENSPREG00000022077">
    <property type="expression patterns" value="Expressed in caudal fin and 1 other cell type or tissue"/>
</dbReference>
<comment type="similarity">
    <text evidence="2">Belongs to the IFI6/IFI27 family.</text>
</comment>
<dbReference type="OMA" id="AQLMSIF"/>
<reference evidence="7" key="3">
    <citation type="submission" date="2025-09" db="UniProtKB">
        <authorList>
            <consortium name="Ensembl"/>
        </authorList>
    </citation>
    <scope>IDENTIFICATION</scope>
    <source>
        <strain evidence="7">Guanapo</strain>
    </source>
</reference>
<feature type="transmembrane region" description="Helical" evidence="6">
    <location>
        <begin position="49"/>
        <end position="70"/>
    </location>
</feature>
<evidence type="ECO:0000256" key="3">
    <source>
        <dbReference type="ARBA" id="ARBA00022692"/>
    </source>
</evidence>
<comment type="subcellular location">
    <subcellularLocation>
        <location evidence="1">Membrane</location>
        <topology evidence="1">Multi-pass membrane protein</topology>
    </subcellularLocation>
</comment>
<sequence length="100" mass="10028">QGPPTAKYVFFCCVPAGGTVILTPALLAAMGFTAGGIVAGSIAAKLMSFLGTSWLIATLQSIGAAGFGWFGNTVLGVSGAYVGNIISSLCNITVIFKPDP</sequence>
<dbReference type="GeneTree" id="ENSGT01000000216087"/>
<dbReference type="PANTHER" id="PTHR16932">
    <property type="entry name" value="INTERFERON ALPHA-INDUCIBLE PROTEIN 27"/>
    <property type="match status" value="1"/>
</dbReference>
<evidence type="ECO:0000313" key="8">
    <source>
        <dbReference type="Proteomes" id="UP000242638"/>
    </source>
</evidence>
<evidence type="ECO:0000256" key="2">
    <source>
        <dbReference type="ARBA" id="ARBA00007262"/>
    </source>
</evidence>
<evidence type="ECO:0000256" key="6">
    <source>
        <dbReference type="SAM" id="Phobius"/>
    </source>
</evidence>
<dbReference type="Proteomes" id="UP000242638">
    <property type="component" value="Unassembled WGS sequence"/>
</dbReference>
<evidence type="ECO:0000256" key="4">
    <source>
        <dbReference type="ARBA" id="ARBA00022989"/>
    </source>
</evidence>
<dbReference type="GO" id="GO:0016020">
    <property type="term" value="C:membrane"/>
    <property type="evidence" value="ECO:0007669"/>
    <property type="project" value="UniProtKB-SubCell"/>
</dbReference>
<evidence type="ECO:0000256" key="1">
    <source>
        <dbReference type="ARBA" id="ARBA00004141"/>
    </source>
</evidence>
<dbReference type="Gene3D" id="6.10.110.10">
    <property type="match status" value="1"/>
</dbReference>
<name>A0A3P9QEU2_POERE</name>
<dbReference type="InterPro" id="IPR009311">
    <property type="entry name" value="IFI6/IFI27-like"/>
</dbReference>
<reference evidence="8" key="1">
    <citation type="submission" date="2013-11" db="EMBL/GenBank/DDBJ databases">
        <title>The genomic landscape of the Guanapo guppy.</title>
        <authorList>
            <person name="Kuenstner A."/>
            <person name="Dreyer C."/>
        </authorList>
    </citation>
    <scope>NUCLEOTIDE SEQUENCE</scope>
    <source>
        <strain evidence="8">Guanapo</strain>
    </source>
</reference>
<proteinExistence type="inferred from homology"/>
<keyword evidence="4 6" id="KW-1133">Transmembrane helix</keyword>
<organism evidence="7 8">
    <name type="scientific">Poecilia reticulata</name>
    <name type="common">Guppy</name>
    <name type="synonym">Acanthophacelus reticulatus</name>
    <dbReference type="NCBI Taxonomy" id="8081"/>
    <lineage>
        <taxon>Eukaryota</taxon>
        <taxon>Metazoa</taxon>
        <taxon>Chordata</taxon>
        <taxon>Craniata</taxon>
        <taxon>Vertebrata</taxon>
        <taxon>Euteleostomi</taxon>
        <taxon>Actinopterygii</taxon>
        <taxon>Neopterygii</taxon>
        <taxon>Teleostei</taxon>
        <taxon>Neoteleostei</taxon>
        <taxon>Acanthomorphata</taxon>
        <taxon>Ovalentaria</taxon>
        <taxon>Atherinomorphae</taxon>
        <taxon>Cyprinodontiformes</taxon>
        <taxon>Poeciliidae</taxon>
        <taxon>Poeciliinae</taxon>
        <taxon>Poecilia</taxon>
    </lineage>
</organism>
<dbReference type="Pfam" id="PF06140">
    <property type="entry name" value="Ifi-6-16"/>
    <property type="match status" value="1"/>
</dbReference>
<protein>
    <submittedName>
        <fullName evidence="7">Uncharacterized protein</fullName>
    </submittedName>
</protein>
<keyword evidence="5 6" id="KW-0472">Membrane</keyword>
<evidence type="ECO:0000313" key="7">
    <source>
        <dbReference type="Ensembl" id="ENSPREP00000032579.1"/>
    </source>
</evidence>
<reference evidence="7" key="2">
    <citation type="submission" date="2025-08" db="UniProtKB">
        <authorList>
            <consortium name="Ensembl"/>
        </authorList>
    </citation>
    <scope>IDENTIFICATION</scope>
    <source>
        <strain evidence="7">Guanapo</strain>
    </source>
</reference>
<keyword evidence="8" id="KW-1185">Reference proteome</keyword>
<dbReference type="PANTHER" id="PTHR16932:SF18">
    <property type="entry name" value="INTERFERON, ALPHA-INDUCIBLE PROTEIN 27-LIKE 2"/>
    <property type="match status" value="1"/>
</dbReference>
<keyword evidence="3 6" id="KW-0812">Transmembrane</keyword>